<dbReference type="WBParaSite" id="jg2782">
    <property type="protein sequence ID" value="jg2782"/>
    <property type="gene ID" value="jg2782"/>
</dbReference>
<dbReference type="GO" id="GO:0055085">
    <property type="term" value="P:transmembrane transport"/>
    <property type="evidence" value="ECO:0007669"/>
    <property type="project" value="InterPro"/>
</dbReference>
<evidence type="ECO:0000313" key="8">
    <source>
        <dbReference type="WBParaSite" id="jg2782"/>
    </source>
</evidence>
<evidence type="ECO:0000256" key="1">
    <source>
        <dbReference type="ARBA" id="ARBA00004141"/>
    </source>
</evidence>
<dbReference type="InterPro" id="IPR036513">
    <property type="entry name" value="STAS_dom_sf"/>
</dbReference>
<name>A0A915E772_9BILA</name>
<dbReference type="AlphaFoldDB" id="A0A915E772"/>
<feature type="transmembrane region" description="Helical" evidence="5">
    <location>
        <begin position="121"/>
        <end position="138"/>
    </location>
</feature>
<feature type="transmembrane region" description="Helical" evidence="5">
    <location>
        <begin position="150"/>
        <end position="168"/>
    </location>
</feature>
<dbReference type="InterPro" id="IPR011547">
    <property type="entry name" value="SLC26A/SulP_dom"/>
</dbReference>
<sequence length="266" mass="29880">MGIVFSQVFDIKELHHVKIVDHVPEGLPVPSLPRLDLVLYLWKDAISISIICYIFVFSMELYALGICQIISAFFPVYPSGASLSRSSLCEMTGAKTQLHALFSSSLLLIVILWLGRLLEPLPMAVLSCIVIVSLKSLFLQFKELPKLWKISVVDFAIWVVAFLATVFIDVTSGLIISVAFVILSVVVREQWPKFHKIYATPNKDIFRPAELYKDLVAVDEPVCTILRFEAPLHFANSSKFVDRCSEVMAEMCRSSPTAVKPMELNQ</sequence>
<dbReference type="Gene3D" id="3.30.750.24">
    <property type="entry name" value="STAS domain"/>
    <property type="match status" value="1"/>
</dbReference>
<keyword evidence="7" id="KW-1185">Reference proteome</keyword>
<protein>
    <submittedName>
        <fullName evidence="8">SLC26A/SulP transporter domain-containing protein</fullName>
    </submittedName>
</protein>
<feature type="transmembrane region" description="Helical" evidence="5">
    <location>
        <begin position="98"/>
        <end position="115"/>
    </location>
</feature>
<keyword evidence="4 5" id="KW-0472">Membrane</keyword>
<dbReference type="PANTHER" id="PTHR11814">
    <property type="entry name" value="SULFATE TRANSPORTER"/>
    <property type="match status" value="1"/>
</dbReference>
<evidence type="ECO:0000313" key="7">
    <source>
        <dbReference type="Proteomes" id="UP000887574"/>
    </source>
</evidence>
<evidence type="ECO:0000256" key="4">
    <source>
        <dbReference type="ARBA" id="ARBA00023136"/>
    </source>
</evidence>
<evidence type="ECO:0000259" key="6">
    <source>
        <dbReference type="Pfam" id="PF00916"/>
    </source>
</evidence>
<organism evidence="7 8">
    <name type="scientific">Ditylenchus dipsaci</name>
    <dbReference type="NCBI Taxonomy" id="166011"/>
    <lineage>
        <taxon>Eukaryota</taxon>
        <taxon>Metazoa</taxon>
        <taxon>Ecdysozoa</taxon>
        <taxon>Nematoda</taxon>
        <taxon>Chromadorea</taxon>
        <taxon>Rhabditida</taxon>
        <taxon>Tylenchina</taxon>
        <taxon>Tylenchomorpha</taxon>
        <taxon>Sphaerularioidea</taxon>
        <taxon>Anguinidae</taxon>
        <taxon>Anguininae</taxon>
        <taxon>Ditylenchus</taxon>
    </lineage>
</organism>
<dbReference type="Pfam" id="PF00916">
    <property type="entry name" value="Sulfate_transp"/>
    <property type="match status" value="1"/>
</dbReference>
<proteinExistence type="predicted"/>
<keyword evidence="2 5" id="KW-0812">Transmembrane</keyword>
<evidence type="ECO:0000256" key="5">
    <source>
        <dbReference type="SAM" id="Phobius"/>
    </source>
</evidence>
<accession>A0A915E772</accession>
<keyword evidence="3 5" id="KW-1133">Transmembrane helix</keyword>
<reference evidence="8" key="1">
    <citation type="submission" date="2022-11" db="UniProtKB">
        <authorList>
            <consortium name="WormBaseParasite"/>
        </authorList>
    </citation>
    <scope>IDENTIFICATION</scope>
</reference>
<dbReference type="Proteomes" id="UP000887574">
    <property type="component" value="Unplaced"/>
</dbReference>
<feature type="transmembrane region" description="Helical" evidence="5">
    <location>
        <begin position="45"/>
        <end position="77"/>
    </location>
</feature>
<feature type="domain" description="SLC26A/SulP transporter" evidence="6">
    <location>
        <begin position="2"/>
        <end position="161"/>
    </location>
</feature>
<dbReference type="InterPro" id="IPR001902">
    <property type="entry name" value="SLC26A/SulP_fam"/>
</dbReference>
<comment type="subcellular location">
    <subcellularLocation>
        <location evidence="1">Membrane</location>
        <topology evidence="1">Multi-pass membrane protein</topology>
    </subcellularLocation>
</comment>
<evidence type="ECO:0000256" key="3">
    <source>
        <dbReference type="ARBA" id="ARBA00022989"/>
    </source>
</evidence>
<dbReference type="GO" id="GO:0016020">
    <property type="term" value="C:membrane"/>
    <property type="evidence" value="ECO:0007669"/>
    <property type="project" value="UniProtKB-SubCell"/>
</dbReference>
<evidence type="ECO:0000256" key="2">
    <source>
        <dbReference type="ARBA" id="ARBA00022692"/>
    </source>
</evidence>